<evidence type="ECO:0000256" key="1">
    <source>
        <dbReference type="SAM" id="SignalP"/>
    </source>
</evidence>
<dbReference type="GeneID" id="119730849"/>
<dbReference type="PANTHER" id="PTHR10697:SF1">
    <property type="entry name" value="MAMMALIAN EPENDYMIN-RELATED PROTEIN 1"/>
    <property type="match status" value="1"/>
</dbReference>
<dbReference type="Pfam" id="PF00811">
    <property type="entry name" value="Ependymin"/>
    <property type="match status" value="1"/>
</dbReference>
<evidence type="ECO:0000313" key="3">
    <source>
        <dbReference type="Proteomes" id="UP000887568"/>
    </source>
</evidence>
<dbReference type="InterPro" id="IPR001299">
    <property type="entry name" value="Ependymin"/>
</dbReference>
<dbReference type="RefSeq" id="XP_038059830.1">
    <property type="nucleotide sequence ID" value="XM_038203902.1"/>
</dbReference>
<keyword evidence="3" id="KW-1185">Reference proteome</keyword>
<feature type="chain" id="PRO_5037999984" evidence="1">
    <location>
        <begin position="20"/>
        <end position="223"/>
    </location>
</feature>
<accession>A0A914A7R1</accession>
<dbReference type="AlphaFoldDB" id="A0A914A7R1"/>
<keyword evidence="1" id="KW-0732">Signal</keyword>
<evidence type="ECO:0000313" key="2">
    <source>
        <dbReference type="EnsemblMetazoa" id="XP_038059830.1"/>
    </source>
</evidence>
<dbReference type="OMA" id="SAGAPKC"/>
<dbReference type="OrthoDB" id="6084362at2759"/>
<dbReference type="PANTHER" id="PTHR10697">
    <property type="entry name" value="MAMMALIAN EPENDYMIN-RELATED PROTEIN 1"/>
    <property type="match status" value="1"/>
</dbReference>
<dbReference type="EnsemblMetazoa" id="XM_038203902.1">
    <property type="protein sequence ID" value="XP_038059830.1"/>
    <property type="gene ID" value="LOC119730849"/>
</dbReference>
<dbReference type="GO" id="GO:0007160">
    <property type="term" value="P:cell-matrix adhesion"/>
    <property type="evidence" value="ECO:0007669"/>
    <property type="project" value="InterPro"/>
</dbReference>
<dbReference type="GO" id="GO:0005576">
    <property type="term" value="C:extracellular region"/>
    <property type="evidence" value="ECO:0007669"/>
    <property type="project" value="InterPro"/>
</dbReference>
<sequence>MSAKTIVFLFLVALATSHAQAPAGPCCYPDQFVIAYGSQSGISHFGTAAAIGIFANSAFDFTNKMIGEEGTLVVEGQPPKDYKVIQDYAQGVQYTIDRGESKCDKTKLAGPMQHCVPGGAIFNATAYLGDKKLNIDSYYYVILTPQQQGRLALSVTQGDCLPNSYSFTGKAGPTSILTVTGYFNYVQGIADPSAFFDVPDYCPSYITAESELLKQLKYQRVQY</sequence>
<organism evidence="2 3">
    <name type="scientific">Patiria miniata</name>
    <name type="common">Bat star</name>
    <name type="synonym">Asterina miniata</name>
    <dbReference type="NCBI Taxonomy" id="46514"/>
    <lineage>
        <taxon>Eukaryota</taxon>
        <taxon>Metazoa</taxon>
        <taxon>Echinodermata</taxon>
        <taxon>Eleutherozoa</taxon>
        <taxon>Asterozoa</taxon>
        <taxon>Asteroidea</taxon>
        <taxon>Valvatacea</taxon>
        <taxon>Valvatida</taxon>
        <taxon>Asterinidae</taxon>
        <taxon>Patiria</taxon>
    </lineage>
</organism>
<dbReference type="GO" id="GO:0005509">
    <property type="term" value="F:calcium ion binding"/>
    <property type="evidence" value="ECO:0007669"/>
    <property type="project" value="InterPro"/>
</dbReference>
<proteinExistence type="predicted"/>
<feature type="signal peptide" evidence="1">
    <location>
        <begin position="1"/>
        <end position="19"/>
    </location>
</feature>
<dbReference type="GO" id="GO:0005764">
    <property type="term" value="C:lysosome"/>
    <property type="evidence" value="ECO:0007669"/>
    <property type="project" value="TreeGrafter"/>
</dbReference>
<name>A0A914A7R1_PATMI</name>
<reference evidence="2" key="1">
    <citation type="submission" date="2022-11" db="UniProtKB">
        <authorList>
            <consortium name="EnsemblMetazoa"/>
        </authorList>
    </citation>
    <scope>IDENTIFICATION</scope>
</reference>
<protein>
    <submittedName>
        <fullName evidence="2">Uncharacterized protein</fullName>
    </submittedName>
</protein>
<dbReference type="Proteomes" id="UP000887568">
    <property type="component" value="Unplaced"/>
</dbReference>